<name>A0AAD6SX86_9AGAR</name>
<feature type="region of interest" description="Disordered" evidence="1">
    <location>
        <begin position="659"/>
        <end position="717"/>
    </location>
</feature>
<feature type="compositionally biased region" description="Polar residues" evidence="1">
    <location>
        <begin position="406"/>
        <end position="423"/>
    </location>
</feature>
<keyword evidence="3" id="KW-1185">Reference proteome</keyword>
<dbReference type="Proteomes" id="UP001218188">
    <property type="component" value="Unassembled WGS sequence"/>
</dbReference>
<dbReference type="AlphaFoldDB" id="A0AAD6SX86"/>
<proteinExistence type="predicted"/>
<sequence length="1010" mass="108863">MSIVFPPSVLNNPENRPALHLHAELAGLDEYLSGDRAVNAFEWSEFKSGQIMRVNRNGNSSADAMQYAYFVIVATASTVDAKVSTVGDFRLNNQYAETPVKARFRLRLVRPAHEVWGPLYDEALKNAHQLVSRVCPSSSYLFGEFNGGEFLKLSKVMFEAKEDEAEFHLASTAWPVPSWARSAFTAACADHHIQPLRVFDQQRDLVPPAQVATIVPGSLLQATFRLKYSLLRKGTDITHSINADIAQLLILEPARPPPPNPFIGRAPHQPSRASHIAQPMNQGPRASSATNSVTARAQASLPHIPNANGIDQSMQHDNSQLNSPGHQQFAPPLGLGYEDGAGSSGTHPISCTQAFTTSQLTLRLGGMRPEPTFTPLAPPSIRTHTGAARLGGPPPLPFHTHHPLSTIPTAARSSTPSGNHSQYPSSLTPPTPSLPDTAHQPQYPPGLGNRPQYPSHLRPQPQSIGDAGQQRRYPPGLGNQRPFETHAASSPTQYIRAPVDGSRVFIDYNIAMPHNHLRHHDRSPHESSQIPNASSNVQHAALNANGAPAGGDSTFQLGTTSTIATTHGRSVAADRYHDSMYGGRARGADTATIGLPGTPPPRPPTTISSLHAPVRMQTPTQPPQLAFHLERSSDGELVNQPLSTTSDTPIDPSMFYCAPGDAGGSPTLRTPPNRPPTVRPQSPAGQMRRTSGTSEPAVRTYHPVPSRPPSRPVSQTARYRTTQGATTAAQMTMQTSQFVDEAALDQPSPFVGSALEQLSPFNDDAPLEPPSTGHIATPSRPPSHGPTLDYPMAPLWVLQPAQLDSQSTELPLASTLLPAFQAPSPSTSDRWGHTDDPLGDWHVRLSLSDLAASSLTTQGSMPYSVNFIASPTLQTPVWEGEYDRTPTFAYPLADGSFAPYLNGNTTGAAAGSDSDSSGARTSTTEGSGSWESSEYSGKEHSVVNGSWAPSDDTTDGPPFQMAFDQLNARRDKVLGKRRRVFDDEEGERIIHRPLFFGTPVQSNIDSKLTR</sequence>
<evidence type="ECO:0000256" key="1">
    <source>
        <dbReference type="SAM" id="MobiDB-lite"/>
    </source>
</evidence>
<gene>
    <name evidence="2" type="ORF">C8F04DRAFT_1258911</name>
</gene>
<feature type="region of interest" description="Disordered" evidence="1">
    <location>
        <begin position="267"/>
        <end position="288"/>
    </location>
</feature>
<evidence type="ECO:0000313" key="3">
    <source>
        <dbReference type="Proteomes" id="UP001218188"/>
    </source>
</evidence>
<feature type="region of interest" description="Disordered" evidence="1">
    <location>
        <begin position="908"/>
        <end position="961"/>
    </location>
</feature>
<feature type="compositionally biased region" description="Polar residues" evidence="1">
    <location>
        <begin position="279"/>
        <end position="288"/>
    </location>
</feature>
<evidence type="ECO:0000313" key="2">
    <source>
        <dbReference type="EMBL" id="KAJ7035369.1"/>
    </source>
</evidence>
<organism evidence="2 3">
    <name type="scientific">Mycena alexandri</name>
    <dbReference type="NCBI Taxonomy" id="1745969"/>
    <lineage>
        <taxon>Eukaryota</taxon>
        <taxon>Fungi</taxon>
        <taxon>Dikarya</taxon>
        <taxon>Basidiomycota</taxon>
        <taxon>Agaricomycotina</taxon>
        <taxon>Agaricomycetes</taxon>
        <taxon>Agaricomycetidae</taxon>
        <taxon>Agaricales</taxon>
        <taxon>Marasmiineae</taxon>
        <taxon>Mycenaceae</taxon>
        <taxon>Mycena</taxon>
    </lineage>
</organism>
<feature type="compositionally biased region" description="Low complexity" evidence="1">
    <location>
        <begin position="908"/>
        <end position="935"/>
    </location>
</feature>
<feature type="region of interest" description="Disordered" evidence="1">
    <location>
        <begin position="371"/>
        <end position="495"/>
    </location>
</feature>
<comment type="caution">
    <text evidence="2">The sequence shown here is derived from an EMBL/GenBank/DDBJ whole genome shotgun (WGS) entry which is preliminary data.</text>
</comment>
<reference evidence="2" key="1">
    <citation type="submission" date="2023-03" db="EMBL/GenBank/DDBJ databases">
        <title>Massive genome expansion in bonnet fungi (Mycena s.s.) driven by repeated elements and novel gene families across ecological guilds.</title>
        <authorList>
            <consortium name="Lawrence Berkeley National Laboratory"/>
            <person name="Harder C.B."/>
            <person name="Miyauchi S."/>
            <person name="Viragh M."/>
            <person name="Kuo A."/>
            <person name="Thoen E."/>
            <person name="Andreopoulos B."/>
            <person name="Lu D."/>
            <person name="Skrede I."/>
            <person name="Drula E."/>
            <person name="Henrissat B."/>
            <person name="Morin E."/>
            <person name="Kohler A."/>
            <person name="Barry K."/>
            <person name="LaButti K."/>
            <person name="Morin E."/>
            <person name="Salamov A."/>
            <person name="Lipzen A."/>
            <person name="Mereny Z."/>
            <person name="Hegedus B."/>
            <person name="Baldrian P."/>
            <person name="Stursova M."/>
            <person name="Weitz H."/>
            <person name="Taylor A."/>
            <person name="Grigoriev I.V."/>
            <person name="Nagy L.G."/>
            <person name="Martin F."/>
            <person name="Kauserud H."/>
        </authorList>
    </citation>
    <scope>NUCLEOTIDE SEQUENCE</scope>
    <source>
        <strain evidence="2">CBHHK200</strain>
    </source>
</reference>
<dbReference type="EMBL" id="JARJCM010000050">
    <property type="protein sequence ID" value="KAJ7035369.1"/>
    <property type="molecule type" value="Genomic_DNA"/>
</dbReference>
<protein>
    <submittedName>
        <fullName evidence="2">Uncharacterized protein</fullName>
    </submittedName>
</protein>
<accession>A0AAD6SX86</accession>